<comment type="caution">
    <text evidence="1">The sequence shown here is derived from an EMBL/GenBank/DDBJ whole genome shotgun (WGS) entry which is preliminary data.</text>
</comment>
<dbReference type="EMBL" id="JBHUHT010000026">
    <property type="protein sequence ID" value="MFD2097602.1"/>
    <property type="molecule type" value="Genomic_DNA"/>
</dbReference>
<reference evidence="2" key="1">
    <citation type="journal article" date="2019" name="Int. J. Syst. Evol. Microbiol.">
        <title>The Global Catalogue of Microorganisms (GCM) 10K type strain sequencing project: providing services to taxonomists for standard genome sequencing and annotation.</title>
        <authorList>
            <consortium name="The Broad Institute Genomics Platform"/>
            <consortium name="The Broad Institute Genome Sequencing Center for Infectious Disease"/>
            <person name="Wu L."/>
            <person name="Ma J."/>
        </authorList>
    </citation>
    <scope>NUCLEOTIDE SEQUENCE [LARGE SCALE GENOMIC DNA]</scope>
    <source>
        <strain evidence="2">CGMCC 1.10992</strain>
    </source>
</reference>
<proteinExistence type="predicted"/>
<dbReference type="InterPro" id="IPR021866">
    <property type="entry name" value="SpoIIAA-like"/>
</dbReference>
<dbReference type="RefSeq" id="WP_345341691.1">
    <property type="nucleotide sequence ID" value="NZ_BAABLI010000030.1"/>
</dbReference>
<protein>
    <submittedName>
        <fullName evidence="1">STAS/SEC14 domain-containing protein</fullName>
    </submittedName>
</protein>
<dbReference type="InterPro" id="IPR038396">
    <property type="entry name" value="SpoIIAA-like_sf"/>
</dbReference>
<name>A0ABW4XQJ9_9GAMM</name>
<dbReference type="InterPro" id="IPR036513">
    <property type="entry name" value="STAS_dom_sf"/>
</dbReference>
<dbReference type="SUPFAM" id="SSF52091">
    <property type="entry name" value="SpoIIaa-like"/>
    <property type="match status" value="1"/>
</dbReference>
<evidence type="ECO:0000313" key="1">
    <source>
        <dbReference type="EMBL" id="MFD2097602.1"/>
    </source>
</evidence>
<dbReference type="Proteomes" id="UP001597380">
    <property type="component" value="Unassembled WGS sequence"/>
</dbReference>
<accession>A0ABW4XQJ9</accession>
<dbReference type="Gene3D" id="3.40.50.10600">
    <property type="entry name" value="SpoIIaa-like domains"/>
    <property type="match status" value="1"/>
</dbReference>
<organism evidence="1 2">
    <name type="scientific">Corallincola platygyrae</name>
    <dbReference type="NCBI Taxonomy" id="1193278"/>
    <lineage>
        <taxon>Bacteria</taxon>
        <taxon>Pseudomonadati</taxon>
        <taxon>Pseudomonadota</taxon>
        <taxon>Gammaproteobacteria</taxon>
        <taxon>Alteromonadales</taxon>
        <taxon>Psychromonadaceae</taxon>
        <taxon>Corallincola</taxon>
    </lineage>
</organism>
<dbReference type="Pfam" id="PF11964">
    <property type="entry name" value="SpoIIAA-like"/>
    <property type="match status" value="1"/>
</dbReference>
<keyword evidence="2" id="KW-1185">Reference proteome</keyword>
<gene>
    <name evidence="1" type="ORF">ACFSJ3_16545</name>
</gene>
<evidence type="ECO:0000313" key="2">
    <source>
        <dbReference type="Proteomes" id="UP001597380"/>
    </source>
</evidence>
<sequence length="128" mass="14827">MERHGFSMGIERVDNVFFLSLKAIGTLTHEDYEKITPMLENALAEVTQPKINAFLDATELKGWELRAAWDDFKLGLRHGREFERVAILGNRHWQQLAAKVGNWFVAGQCEYFEDRDEAMHWLLASSDE</sequence>